<dbReference type="Proteomes" id="UP000663297">
    <property type="component" value="Chromosome 1"/>
</dbReference>
<dbReference type="PROSITE" id="PS00463">
    <property type="entry name" value="ZN2_CY6_FUNGAL_1"/>
    <property type="match status" value="1"/>
</dbReference>
<evidence type="ECO:0000313" key="4">
    <source>
        <dbReference type="EMBL" id="QPC59571.1"/>
    </source>
</evidence>
<dbReference type="SMART" id="SM00066">
    <property type="entry name" value="GAL4"/>
    <property type="match status" value="1"/>
</dbReference>
<reference evidence="4" key="1">
    <citation type="submission" date="2020-11" db="EMBL/GenBank/DDBJ databases">
        <title>The chromosome-scale genome resource for two endophytic Fusarium species: F. culmorum and F. pseudograminearum.</title>
        <authorList>
            <person name="Yuan Z."/>
        </authorList>
    </citation>
    <scope>NUCLEOTIDE SEQUENCE</scope>
    <source>
        <strain evidence="4">Class2-1B</strain>
    </source>
</reference>
<evidence type="ECO:0000313" key="5">
    <source>
        <dbReference type="Proteomes" id="UP000663297"/>
    </source>
</evidence>
<evidence type="ECO:0000256" key="1">
    <source>
        <dbReference type="ARBA" id="ARBA00023242"/>
    </source>
</evidence>
<gene>
    <name evidence="4" type="ORF">HYE67_001802</name>
</gene>
<accession>A0A7S8D077</accession>
<feature type="region of interest" description="Disordered" evidence="2">
    <location>
        <begin position="54"/>
        <end position="74"/>
    </location>
</feature>
<dbReference type="AlphaFoldDB" id="A0A7S8D077"/>
<dbReference type="Pfam" id="PF11951">
    <property type="entry name" value="Fungal_trans_2"/>
    <property type="match status" value="1"/>
</dbReference>
<dbReference type="SUPFAM" id="SSF57701">
    <property type="entry name" value="Zn2/Cys6 DNA-binding domain"/>
    <property type="match status" value="1"/>
</dbReference>
<dbReference type="InterPro" id="IPR036864">
    <property type="entry name" value="Zn2-C6_fun-type_DNA-bd_sf"/>
</dbReference>
<proteinExistence type="predicted"/>
<dbReference type="EMBL" id="CP064747">
    <property type="protein sequence ID" value="QPC59571.1"/>
    <property type="molecule type" value="Genomic_DNA"/>
</dbReference>
<dbReference type="GO" id="GO:0000981">
    <property type="term" value="F:DNA-binding transcription factor activity, RNA polymerase II-specific"/>
    <property type="evidence" value="ECO:0007669"/>
    <property type="project" value="InterPro"/>
</dbReference>
<protein>
    <recommendedName>
        <fullName evidence="3">Zn(2)-C6 fungal-type domain-containing protein</fullName>
    </recommendedName>
</protein>
<dbReference type="InterPro" id="IPR021858">
    <property type="entry name" value="Fun_TF"/>
</dbReference>
<name>A0A7S8D077_FUSCU</name>
<dbReference type="CDD" id="cd00067">
    <property type="entry name" value="GAL4"/>
    <property type="match status" value="1"/>
</dbReference>
<dbReference type="PROSITE" id="PS50048">
    <property type="entry name" value="ZN2_CY6_FUNGAL_2"/>
    <property type="match status" value="1"/>
</dbReference>
<dbReference type="Gene3D" id="4.10.240.10">
    <property type="entry name" value="Zn(2)-C6 fungal-type DNA-binding domain"/>
    <property type="match status" value="1"/>
</dbReference>
<dbReference type="GO" id="GO:0008270">
    <property type="term" value="F:zinc ion binding"/>
    <property type="evidence" value="ECO:0007669"/>
    <property type="project" value="InterPro"/>
</dbReference>
<dbReference type="PANTHER" id="PTHR38111">
    <property type="entry name" value="ZN(2)-C6 FUNGAL-TYPE DOMAIN-CONTAINING PROTEIN-RELATED"/>
    <property type="match status" value="1"/>
</dbReference>
<feature type="domain" description="Zn(2)-C6 fungal-type" evidence="3">
    <location>
        <begin position="10"/>
        <end position="38"/>
    </location>
</feature>
<dbReference type="PANTHER" id="PTHR38111:SF11">
    <property type="entry name" value="TRANSCRIPTION FACTOR DOMAIN-CONTAINING PROTEIN-RELATED"/>
    <property type="match status" value="1"/>
</dbReference>
<keyword evidence="1" id="KW-0539">Nucleus</keyword>
<evidence type="ECO:0000259" key="3">
    <source>
        <dbReference type="PROSITE" id="PS50048"/>
    </source>
</evidence>
<dbReference type="Pfam" id="PF00172">
    <property type="entry name" value="Zn_clus"/>
    <property type="match status" value="1"/>
</dbReference>
<sequence length="532" mass="59582">MVGVPGRSKGCITCRKRKKGCDKKIPFCGQCIALNISCGGYDKQSIWLNSKGSEQTSYTKSPKRDSLDTKPISKPPRTSIITLHDSLVRTARTQKFTGLFWVDYLSGGNGFSLKASGTTSFQRMRLYEDLSQVEPALQYVAMALSTATLGANRNDMQLTRKSQQAYGLALQQMALSLNSFSQDKDGMLAAIQLMRVYEQLFGTAFIDDPRRPTAQGFKKHIDGETALILSRGPDDTWSSMGRQLLADGCLTLINACISRRTRSPFSQQQWKRTPLWRSVTNSPLNKLIDILVEVPGLLEDLDFLRQASHSMKSEELADTLKDACRECEFDLLAWEVEIGDILMAYDYTVVGKVLPHPSNDDDLAVIYLSCYYWMTCLMVYSTLGFCELEDPDTGTERDLMDCPSQRIATTYAYRIAHAIHLLFQPPAGDYSSVAAFFPLGNAIRYLIMTETYGGQRMMSNERLLLTKVFTGPLLGSFVGQFLKNLQADDGVDYGYPAERLVGMVGVEYRARVWWCGMQRAGVPDMPLEWACL</sequence>
<evidence type="ECO:0000256" key="2">
    <source>
        <dbReference type="SAM" id="MobiDB-lite"/>
    </source>
</evidence>
<dbReference type="InterPro" id="IPR053178">
    <property type="entry name" value="Osmoadaptation_assoc"/>
</dbReference>
<organism evidence="4 5">
    <name type="scientific">Fusarium culmorum</name>
    <dbReference type="NCBI Taxonomy" id="5516"/>
    <lineage>
        <taxon>Eukaryota</taxon>
        <taxon>Fungi</taxon>
        <taxon>Dikarya</taxon>
        <taxon>Ascomycota</taxon>
        <taxon>Pezizomycotina</taxon>
        <taxon>Sordariomycetes</taxon>
        <taxon>Hypocreomycetidae</taxon>
        <taxon>Hypocreales</taxon>
        <taxon>Nectriaceae</taxon>
        <taxon>Fusarium</taxon>
    </lineage>
</organism>
<dbReference type="InterPro" id="IPR001138">
    <property type="entry name" value="Zn2Cys6_DnaBD"/>
</dbReference>